<evidence type="ECO:0000313" key="1">
    <source>
        <dbReference type="EMBL" id="QHS88540.1"/>
    </source>
</evidence>
<reference evidence="1" key="1">
    <citation type="journal article" date="2020" name="Nature">
        <title>Giant virus diversity and host interactions through global metagenomics.</title>
        <authorList>
            <person name="Schulz F."/>
            <person name="Roux S."/>
            <person name="Paez-Espino D."/>
            <person name="Jungbluth S."/>
            <person name="Walsh D.A."/>
            <person name="Denef V.J."/>
            <person name="McMahon K.D."/>
            <person name="Konstantinidis K.T."/>
            <person name="Eloe-Fadrosh E.A."/>
            <person name="Kyrpides N.C."/>
            <person name="Woyke T."/>
        </authorList>
    </citation>
    <scope>NUCLEOTIDE SEQUENCE</scope>
    <source>
        <strain evidence="1">GVMAG-M-3300010158-55</strain>
    </source>
</reference>
<organism evidence="1">
    <name type="scientific">viral metagenome</name>
    <dbReference type="NCBI Taxonomy" id="1070528"/>
    <lineage>
        <taxon>unclassified sequences</taxon>
        <taxon>metagenomes</taxon>
        <taxon>organismal metagenomes</taxon>
    </lineage>
</organism>
<name>A0A6C0B917_9ZZZZ</name>
<proteinExistence type="predicted"/>
<dbReference type="AlphaFoldDB" id="A0A6C0B917"/>
<dbReference type="EMBL" id="MN739098">
    <property type="protein sequence ID" value="QHS88540.1"/>
    <property type="molecule type" value="Genomic_DNA"/>
</dbReference>
<protein>
    <submittedName>
        <fullName evidence="1">Uncharacterized protein</fullName>
    </submittedName>
</protein>
<sequence>MKILYSLVALVKSEQIIKNINVPSCRNCVHFKPPYYSDFTSSLGKCNKFGTKDIITDKISYTDFADMSRSDEKKCGKEGKYFELEKNVEFKILIHQIIRNSPNIIILSTLVVQLLRILK</sequence>
<accession>A0A6C0B917</accession>